<dbReference type="GeneID" id="27689475"/>
<dbReference type="EMBL" id="KQ257460">
    <property type="protein sequence ID" value="KNC98441.1"/>
    <property type="molecule type" value="Genomic_DNA"/>
</dbReference>
<proteinExistence type="predicted"/>
<keyword evidence="2" id="KW-1185">Reference proteome</keyword>
<dbReference type="Proteomes" id="UP000053201">
    <property type="component" value="Unassembled WGS sequence"/>
</dbReference>
<dbReference type="InParanoid" id="A0A0L0HBX7"/>
<organism evidence="1 2">
    <name type="scientific">Spizellomyces punctatus (strain DAOM BR117)</name>
    <dbReference type="NCBI Taxonomy" id="645134"/>
    <lineage>
        <taxon>Eukaryota</taxon>
        <taxon>Fungi</taxon>
        <taxon>Fungi incertae sedis</taxon>
        <taxon>Chytridiomycota</taxon>
        <taxon>Chytridiomycota incertae sedis</taxon>
        <taxon>Chytridiomycetes</taxon>
        <taxon>Spizellomycetales</taxon>
        <taxon>Spizellomycetaceae</taxon>
        <taxon>Spizellomyces</taxon>
    </lineage>
</organism>
<protein>
    <submittedName>
        <fullName evidence="1">Uncharacterized protein</fullName>
    </submittedName>
</protein>
<dbReference type="RefSeq" id="XP_016606481.1">
    <property type="nucleotide sequence ID" value="XM_016754350.1"/>
</dbReference>
<dbReference type="VEuPathDB" id="FungiDB:SPPG_06146"/>
<sequence>MLPASADDAVLSRLEFPNTITKQLATFSAMQKSTVIRNTTAGSYEPYDSLVDACVSRVRDAMTSNRNPLVNSASVGRTTKLERNTKKHIPGGRAVLESDDDDDDSDIVEMENVEAGDDVLGWESTDSPAAPEEALVSFRTDLVPFETPAVPLPAFPIAPTRPAPKAHTHASNLDSQFEIELNKSAVLVDLQEKYIHRRLASAHSSGDTAASATQDALTILMEMLQECATQMQQQNEEGSGILT</sequence>
<dbReference type="AlphaFoldDB" id="A0A0L0HBX7"/>
<name>A0A0L0HBX7_SPIPD</name>
<dbReference type="OrthoDB" id="2133399at2759"/>
<gene>
    <name evidence="1" type="ORF">SPPG_06146</name>
</gene>
<reference evidence="1 2" key="1">
    <citation type="submission" date="2009-08" db="EMBL/GenBank/DDBJ databases">
        <title>The Genome Sequence of Spizellomyces punctatus strain DAOM BR117.</title>
        <authorList>
            <consortium name="The Broad Institute Genome Sequencing Platform"/>
            <person name="Russ C."/>
            <person name="Cuomo C."/>
            <person name="Shea T."/>
            <person name="Young S.K."/>
            <person name="Zeng Q."/>
            <person name="Koehrsen M."/>
            <person name="Haas B."/>
            <person name="Borodovsky M."/>
            <person name="Guigo R."/>
            <person name="Alvarado L."/>
            <person name="Berlin A."/>
            <person name="Bochicchio J."/>
            <person name="Borenstein D."/>
            <person name="Chapman S."/>
            <person name="Chen Z."/>
            <person name="Engels R."/>
            <person name="Freedman E."/>
            <person name="Gellesch M."/>
            <person name="Goldberg J."/>
            <person name="Griggs A."/>
            <person name="Gujja S."/>
            <person name="Heiman D."/>
            <person name="Hepburn T."/>
            <person name="Howarth C."/>
            <person name="Jen D."/>
            <person name="Larson L."/>
            <person name="Lewis B."/>
            <person name="Mehta T."/>
            <person name="Park D."/>
            <person name="Pearson M."/>
            <person name="Roberts A."/>
            <person name="Saif S."/>
            <person name="Shenoy N."/>
            <person name="Sisk P."/>
            <person name="Stolte C."/>
            <person name="Sykes S."/>
            <person name="Thomson T."/>
            <person name="Walk T."/>
            <person name="White J."/>
            <person name="Yandava C."/>
            <person name="Burger G."/>
            <person name="Gray M.W."/>
            <person name="Holland P.W.H."/>
            <person name="King N."/>
            <person name="Lang F.B.F."/>
            <person name="Roger A.J."/>
            <person name="Ruiz-Trillo I."/>
            <person name="Lander E."/>
            <person name="Nusbaum C."/>
        </authorList>
    </citation>
    <scope>NUCLEOTIDE SEQUENCE [LARGE SCALE GENOMIC DNA]</scope>
    <source>
        <strain evidence="1 2">DAOM BR117</strain>
    </source>
</reference>
<evidence type="ECO:0000313" key="1">
    <source>
        <dbReference type="EMBL" id="KNC98441.1"/>
    </source>
</evidence>
<accession>A0A0L0HBX7</accession>
<evidence type="ECO:0000313" key="2">
    <source>
        <dbReference type="Proteomes" id="UP000053201"/>
    </source>
</evidence>